<dbReference type="EMBL" id="VDLU01000002">
    <property type="protein sequence ID" value="TNJ29015.1"/>
    <property type="molecule type" value="Genomic_DNA"/>
</dbReference>
<gene>
    <name evidence="2" type="ORF">GMRT_11812</name>
</gene>
<evidence type="ECO:0000313" key="3">
    <source>
        <dbReference type="Proteomes" id="UP000315496"/>
    </source>
</evidence>
<reference evidence="2 3" key="1">
    <citation type="submission" date="2019-05" db="EMBL/GenBank/DDBJ databases">
        <title>The compact genome of Giardia muris reveals important steps in the evolution of intestinal protozoan parasites.</title>
        <authorList>
            <person name="Xu F."/>
            <person name="Jimenez-Gonzalez A."/>
            <person name="Einarsson E."/>
            <person name="Astvaldsson A."/>
            <person name="Peirasmaki D."/>
            <person name="Eckmann L."/>
            <person name="Andersson J.O."/>
            <person name="Svard S.G."/>
            <person name="Jerlstrom-Hultqvist J."/>
        </authorList>
    </citation>
    <scope>NUCLEOTIDE SEQUENCE [LARGE SCALE GENOMIC DNA]</scope>
    <source>
        <strain evidence="2 3">Roberts-Thomson</strain>
    </source>
</reference>
<proteinExistence type="predicted"/>
<keyword evidence="3" id="KW-1185">Reference proteome</keyword>
<accession>A0A4Z1SVT5</accession>
<dbReference type="Proteomes" id="UP000315496">
    <property type="component" value="Chromosome 2"/>
</dbReference>
<feature type="region of interest" description="Disordered" evidence="1">
    <location>
        <begin position="2004"/>
        <end position="2035"/>
    </location>
</feature>
<evidence type="ECO:0000256" key="1">
    <source>
        <dbReference type="SAM" id="MobiDB-lite"/>
    </source>
</evidence>
<dbReference type="OrthoDB" id="10255475at2759"/>
<evidence type="ECO:0000313" key="2">
    <source>
        <dbReference type="EMBL" id="TNJ29015.1"/>
    </source>
</evidence>
<dbReference type="VEuPathDB" id="GiardiaDB:GMRT_11812"/>
<protein>
    <submittedName>
        <fullName evidence="2">Uncharacterized protein</fullName>
    </submittedName>
</protein>
<organism evidence="2 3">
    <name type="scientific">Giardia muris</name>
    <dbReference type="NCBI Taxonomy" id="5742"/>
    <lineage>
        <taxon>Eukaryota</taxon>
        <taxon>Metamonada</taxon>
        <taxon>Diplomonadida</taxon>
        <taxon>Hexamitidae</taxon>
        <taxon>Giardiinae</taxon>
        <taxon>Giardia</taxon>
    </lineage>
</organism>
<name>A0A4Z1SVT5_GIAMU</name>
<sequence>MVCLLLLVDLVIASLFLEGFQTWSTRLDAYLQKDPQTAHLIAQATALSPPTFVYDPPISLFPVYHAIAYRFYPAQTPLTKAMEGLISLWKELSKSSFDLTDPKYRRTGAYALDQYIRSVFPNGVDVSTELLLPEQLLHTLFATVAQGVYDTLLSAHNVTEWQAEAVMGPAYDKTSEVLDDPMSLPRLCALVGFDQHKCLFLMLRAIEQPGAGNDALSLNELYETLVYRLFEEATIPSKQVPTQRDEQRFWEIYARIVTDPNTGHPYNTHELIFELATKLVDHLGLLDPSSVDAVAKRLVVQNVSLTPLKQVRDIVTTLVSYKDLCLRWSSGYLQEPHSAFGYHFESGLYFNLQLAEELKEDRFSTVRTYHQTRFIKRDYIFVVTSCLTQDWEDNIEGCIETVVEHQKHLIETLATKYDRIWIYAYNPLRNMYLTPEFVILEGKNRATYAQIHNYGANEFESFWFHDFIASRSLDELPTTAFYYCSRTTFLNKIADWHDFLQAQLIPDASEDQEHMFLRRVQGGIVSANFFSLICKLVNVLNNKVYICDGPCTYADETRARIASEYANAYVFSYSTKDFFSIGIEQYLDIQRLRQQKVHLFPVVYGRCSFLPPYYIDFPANASMGSDFDRRAKRYTCEEYSPLTSSFYSPTLRKDTSPLINWIAVYLFGVVLNIRPGLTQAQMYLQLYPLLSFLFTHEDSRAATPDLPVIYFSVASATLTYRKPLAATARPCVSLLDRLYCRSSLCSRSCSTRRLLNSSYSTTPPEGSFNQYQGILSNDLDVSMLIGSPLNLGGDRMSYFRTYVWEGDTSYSLLNPYAQAFYLCEFGGDTAACPRQSHTRSSFPELPVYQLPHVQRRTALLLPVRELIYNTITSTIFAREMGIFRIIMQKYGSPHTAFYGFDLQLNENLVSFRRLATPSMNECSVDVLADGYTVTQIPPGQHLNTFQSGTTLYFSPSHVTLRAKCMLFNGTRICFDPKMKSGLSSAQDLAQFYMNNILPKTTVGFNKLVTGDCIASNKNIRLALQQASPTAPAFFAGSNLFIPALHLFEREMERMNRLLVDAAGFPDGTQVISTTKAMVLFIQAIEAYLNDANYDAYLRALDPFTTTGLYNDSTLHNDNVLNYTSVIGPKAPWRDLHNLVRLHPDYTLPFYQEEPNSRFAKGCYKGLNYTSYYLFELELVESERLCPFTTATTNYVRGLESLPSHVSEFCLDGPKYFLDPNTDLIELLAINNVSFAEAGVKDVFSPILADHIVYLLPEAVRTRKYDGIMHLLASLEKTNPAPSQEEDTLAGSYRPTRVYYTGIYEGDLVSRLSDIFLSNPKLYAQVLKDQQHPLTILTEGLMLPLFMRIYPPLNDTKELLLNFEPLTTKTMNNTPTTYDFLTKVLGYQLAALTSSFSGCERPAFLFNNVTAAYNGKVDRGAQMPIDYVSGSIPESPENITYFSSTPILTGTMSRIDNSTSSLAGIMTLEYTVPLAKLDALHEPMYSPPTAFFYTLVDDLGNFVFTRSNSLTEQEIEIILTEVMSVLVKIGFFMVQEVWVTADHSFKLNMVNNQFWDKALDPPTEESTLYNIVLDYDDMSARIFGDLRGIDILSYLQSSISNRFLLINVTTSCLQSGYVLVRKLPTLDLYSIAATGVVIYPIKRCYLMAGHDARYPAFEAMARNEIDTWKREGDFTLRGPRTTLLNGLTPRQLQPLYLFLFQQSLQNYISSVSNSLVIVVLLGVGALILLSLGWLCYRSTQCFRKRKLRRIRGVRNDTFESEDQHLPIAPLDTDIQQTIQSPTLGGNEMFTNLESNGLTDSMEEEEGNSFRKTLSALESYDETSFCHFLSRLRSVFFPRKQVEGWTSLPLSKEVTELLSTTIQIRATRRSQRSQPSRQVRDLLKQKEVFPGLDTTWRANICHIRPDRQLPFTSNPIFESLPSPSTSLFARLYRTLMSADTKDAIDLALPDLRLASAIKAISEPQLHPLDFDSSDSDFIESQDTFSFSSDVVSFISDPECFGTLRRAREQDPNSSPWGSEAMTPLLAESPEPPSLESSEDDYVWESGWMLRVSEPVYYPSSDILSTSSQFIEYSAQPPTSLLDGNTIPLVGSMLQPYNSEANGLTGMDSPFVFDEYKPTKLRKSGSTGSVHEPERRVISHAAEGTCKIIQRACFDKDIYLSDSCPYVETFVKHTSTMLSYLLEHPAAFDRVYRTSYQLDKLLLYAPHTYYVDAGNSKKYPALWDSLWLNQVKRVRTRCIRKLSEYNSYALANPSVVERYPQLTPISLDLITSLYDHMHNPKPPSLQVEGIAPHSQMFDEIILRDLAIFPKRPRSYRINRLTKALCYLQHKEAFNRNVLVDDLLTPRAAEVSMLCWRYHLRLLFEPSLLKDPTITPSVRSSLRVPDSLLLDSTISSINSTSFSLRASCTSNTLLATEYYPKMCACKRFISEQMQLILFDDDRLLLYPQLAIRALRLASLQSLILSPFSLASILGLSVSHDAYRLFNTDSASLRRQTIEKLDKLNPVLSTRQSQSLWESDSIGFSCTDPDNRTQLIFVLTQSMYSHNTLWKEKLDEGAFFLAAGLISRACHSTKILCPKVFKTQQHTEPDHRIQRPFDDGSAKPEEQLPHPLLDSDLLIPFLLGDQPSLQCVSSQLETNSSFLPLIEIPTATRVMEEPEPSVVPHIEPLPTLVLESNLFAPPFLSPDLPSIAPLEEPLPQVDSHISSSVPSLISSSDLLVLPQTIDVDLLPPITLLPPSIPVIPDVLTTPLPPSPPSLPTAPLPTLEDAGTSLPQLPLMDDLKLNFDESPSADPLLLPILEVSTLLAPEIDLVPKTQDVSLSQEPSSDDTVYLDEDELSGSQPLTCISPLETHVQMVENRRDSGCIPPQQFLRQHTTEVRRSVLLTGEYDNYLTTHDLVRWQALGLTIPWLFTRSSRLIHATMPGIDGHTEVLVSFTVDRQRGEFSSSPFLRPLSFILDVNKSICDGIGPQLEERPANFPPRCKIDLDAFRKACLSLRQPGTGRVPLSILDVVCGNPVDIVLFRLHKALQQLNFRYLKEQYLCLGDASVKCCVSLYSILRMTCISAYSSLPWYKKDQNLSTLQMSLEADAETHVSSYKTSVLRFGPEKDLLPEEQVELIGCLLAPKVSGFIAPTSCICPPSPGYDTDIPYNHGDYDRSGFVRLNYTGIPTYVLRSFMEQIFYADCSQ</sequence>
<feature type="region of interest" description="Disordered" evidence="1">
    <location>
        <begin position="2582"/>
        <end position="2601"/>
    </location>
</feature>
<comment type="caution">
    <text evidence="2">The sequence shown here is derived from an EMBL/GenBank/DDBJ whole genome shotgun (WGS) entry which is preliminary data.</text>
</comment>